<name>A0AAV8BRG8_9POAL</name>
<dbReference type="PANTHER" id="PTHR47973">
    <property type="entry name" value="CYSTEINE-RICH RECEPTOR-LIKE PROTEIN KINASE 3"/>
    <property type="match status" value="1"/>
</dbReference>
<feature type="domain" description="Protein kinase" evidence="16">
    <location>
        <begin position="379"/>
        <end position="662"/>
    </location>
</feature>
<keyword evidence="12" id="KW-0472">Membrane</keyword>
<evidence type="ECO:0000256" key="8">
    <source>
        <dbReference type="ARBA" id="ARBA00022741"/>
    </source>
</evidence>
<keyword evidence="10 14" id="KW-0067">ATP-binding</keyword>
<proteinExistence type="predicted"/>
<dbReference type="CDD" id="cd14066">
    <property type="entry name" value="STKc_IRAK"/>
    <property type="match status" value="1"/>
</dbReference>
<comment type="caution">
    <text evidence="17">The sequence shown here is derived from an EMBL/GenBank/DDBJ whole genome shotgun (WGS) entry which is preliminary data.</text>
</comment>
<evidence type="ECO:0000256" key="5">
    <source>
        <dbReference type="ARBA" id="ARBA00022692"/>
    </source>
</evidence>
<evidence type="ECO:0000256" key="3">
    <source>
        <dbReference type="ARBA" id="ARBA00022527"/>
    </source>
</evidence>
<evidence type="ECO:0000256" key="1">
    <source>
        <dbReference type="ARBA" id="ARBA00004167"/>
    </source>
</evidence>
<dbReference type="SUPFAM" id="SSF56112">
    <property type="entry name" value="Protein kinase-like (PK-like)"/>
    <property type="match status" value="2"/>
</dbReference>
<evidence type="ECO:0000256" key="11">
    <source>
        <dbReference type="ARBA" id="ARBA00022989"/>
    </source>
</evidence>
<dbReference type="Proteomes" id="UP001140206">
    <property type="component" value="Chromosome 5"/>
</dbReference>
<dbReference type="FunFam" id="1.10.510.10:FF:000129">
    <property type="entry name" value="cysteine-rich receptor-like protein kinase 10"/>
    <property type="match status" value="1"/>
</dbReference>
<sequence>MLRKGRAGSIQQFPYRLRDLKNATNNFSDKNKLGSGGSADVYKGKINDRTVAIKKLHGNSGEQLVDIEKEVHMLRSLEHENIVKLLGFCSEGGHYLLVYEYVQNGNLATYLNDESKHEQLNWGMRFNIINGIARGLSYLHHDSKDSVIHRDLKPENVLLDENHNAKIADFGISKIFDKNKTHNTTRDISGTLGYIAPELWYFQHYSPKSDVYNFGLLLLEIIVGCTTLRYSRRHGEVLPHFVWHQWKNNGPLIHTTDMPVRDELSRYQIERCILIGLLCIQDNHNKRPGMEDVLQMLHTNISLSVPGLPGFLREAQSETCSTTLSSISPSLNSASTLTSPSHKEKSNTLPSQWTEGEILASPNLKSFSFSDLKTATKNFRQDSLIGEGGFGPVYKGWLDEKTLLPSEPGNGTTVAVKRFNPEGYQGHKEWLTEVNYLGRVRHPNLIKLIGCCLEGDNRLLVYEFMPRGSLDNHLFRRGAEPLSWQTRLKVAIGAARALSFLHNVEPQIILRGTKAADILLDSDYNVKLCDFGLAKARPTRNDTHLSTRVMGTYGYAAPEYIATGHLTAKVDVYSFGVVLLELLTGRQVIDQNRSKIERNLVEWARPSLSDNCKLFRIMDSRLEGQYPIREAQAVSNLALLCISNDPKSRPTMSEVLVKLEQLQDPEHSASIQEQNQENGIIGPTMSEVLVKLEQLQDPEHSASNQEQNQEKGIIGRLFWCLNPN</sequence>
<evidence type="ECO:0000256" key="10">
    <source>
        <dbReference type="ARBA" id="ARBA00022840"/>
    </source>
</evidence>
<dbReference type="GO" id="GO:0005524">
    <property type="term" value="F:ATP binding"/>
    <property type="evidence" value="ECO:0007669"/>
    <property type="project" value="UniProtKB-UniRule"/>
</dbReference>
<comment type="subcellular location">
    <subcellularLocation>
        <location evidence="1">Membrane</location>
        <topology evidence="1">Single-pass membrane protein</topology>
    </subcellularLocation>
</comment>
<evidence type="ECO:0000256" key="2">
    <source>
        <dbReference type="ARBA" id="ARBA00012513"/>
    </source>
</evidence>
<keyword evidence="13" id="KW-0325">Glycoprotein</keyword>
<evidence type="ECO:0000256" key="6">
    <source>
        <dbReference type="ARBA" id="ARBA00022729"/>
    </source>
</evidence>
<organism evidence="17 18">
    <name type="scientific">Rhynchospora pubera</name>
    <dbReference type="NCBI Taxonomy" id="906938"/>
    <lineage>
        <taxon>Eukaryota</taxon>
        <taxon>Viridiplantae</taxon>
        <taxon>Streptophyta</taxon>
        <taxon>Embryophyta</taxon>
        <taxon>Tracheophyta</taxon>
        <taxon>Spermatophyta</taxon>
        <taxon>Magnoliopsida</taxon>
        <taxon>Liliopsida</taxon>
        <taxon>Poales</taxon>
        <taxon>Cyperaceae</taxon>
        <taxon>Cyperoideae</taxon>
        <taxon>Rhynchosporeae</taxon>
        <taxon>Rhynchospora</taxon>
    </lineage>
</organism>
<protein>
    <recommendedName>
        <fullName evidence="2">non-specific serine/threonine protein kinase</fullName>
        <ecNumber evidence="2">2.7.11.1</ecNumber>
    </recommendedName>
</protein>
<dbReference type="PROSITE" id="PS50011">
    <property type="entry name" value="PROTEIN_KINASE_DOM"/>
    <property type="match status" value="2"/>
</dbReference>
<feature type="compositionally biased region" description="Low complexity" evidence="15">
    <location>
        <begin position="324"/>
        <end position="337"/>
    </location>
</feature>
<dbReference type="FunFam" id="1.10.510.10:FF:000051">
    <property type="entry name" value="Receptor-like serine/threonine-protein kinase ALE2"/>
    <property type="match status" value="1"/>
</dbReference>
<dbReference type="Pfam" id="PF00069">
    <property type="entry name" value="Pkinase"/>
    <property type="match status" value="1"/>
</dbReference>
<dbReference type="EC" id="2.7.11.1" evidence="2"/>
<evidence type="ECO:0000256" key="15">
    <source>
        <dbReference type="SAM" id="MobiDB-lite"/>
    </source>
</evidence>
<evidence type="ECO:0000256" key="4">
    <source>
        <dbReference type="ARBA" id="ARBA00022679"/>
    </source>
</evidence>
<dbReference type="PROSITE" id="PS00108">
    <property type="entry name" value="PROTEIN_KINASE_ST"/>
    <property type="match status" value="1"/>
</dbReference>
<evidence type="ECO:0000256" key="9">
    <source>
        <dbReference type="ARBA" id="ARBA00022777"/>
    </source>
</evidence>
<keyword evidence="7" id="KW-0677">Repeat</keyword>
<dbReference type="GO" id="GO:0006950">
    <property type="term" value="P:response to stress"/>
    <property type="evidence" value="ECO:0007669"/>
    <property type="project" value="UniProtKB-ARBA"/>
</dbReference>
<keyword evidence="11" id="KW-1133">Transmembrane helix</keyword>
<dbReference type="InterPro" id="IPR000719">
    <property type="entry name" value="Prot_kinase_dom"/>
</dbReference>
<feature type="binding site" evidence="14">
    <location>
        <position position="55"/>
    </location>
    <ligand>
        <name>ATP</name>
        <dbReference type="ChEBI" id="CHEBI:30616"/>
    </ligand>
</feature>
<evidence type="ECO:0000256" key="12">
    <source>
        <dbReference type="ARBA" id="ARBA00023136"/>
    </source>
</evidence>
<dbReference type="InterPro" id="IPR052059">
    <property type="entry name" value="CR_Ser/Thr_kinase"/>
</dbReference>
<evidence type="ECO:0000313" key="17">
    <source>
        <dbReference type="EMBL" id="KAJ4745762.1"/>
    </source>
</evidence>
<accession>A0AAV8BRG8</accession>
<keyword evidence="3" id="KW-0723">Serine/threonine-protein kinase</keyword>
<keyword evidence="6" id="KW-0732">Signal</keyword>
<dbReference type="EMBL" id="JAMFTS010000005">
    <property type="protein sequence ID" value="KAJ4745762.1"/>
    <property type="molecule type" value="Genomic_DNA"/>
</dbReference>
<dbReference type="InterPro" id="IPR011009">
    <property type="entry name" value="Kinase-like_dom_sf"/>
</dbReference>
<keyword evidence="8 14" id="KW-0547">Nucleotide-binding</keyword>
<dbReference type="InterPro" id="IPR017441">
    <property type="entry name" value="Protein_kinase_ATP_BS"/>
</dbReference>
<keyword evidence="9 17" id="KW-0418">Kinase</keyword>
<dbReference type="FunFam" id="3.30.200.20:FF:000228">
    <property type="entry name" value="Serine/threonine-protein kinase BIK1"/>
    <property type="match status" value="1"/>
</dbReference>
<keyword evidence="5" id="KW-0812">Transmembrane</keyword>
<dbReference type="SMART" id="SM00220">
    <property type="entry name" value="S_TKc"/>
    <property type="match status" value="2"/>
</dbReference>
<evidence type="ECO:0000256" key="14">
    <source>
        <dbReference type="PROSITE-ProRule" id="PRU10141"/>
    </source>
</evidence>
<reference evidence="17" key="1">
    <citation type="submission" date="2022-08" db="EMBL/GenBank/DDBJ databases">
        <authorList>
            <person name="Marques A."/>
        </authorList>
    </citation>
    <scope>NUCLEOTIDE SEQUENCE</scope>
    <source>
        <strain evidence="17">RhyPub2mFocal</strain>
        <tissue evidence="17">Leaves</tissue>
    </source>
</reference>
<dbReference type="GO" id="GO:0004674">
    <property type="term" value="F:protein serine/threonine kinase activity"/>
    <property type="evidence" value="ECO:0007669"/>
    <property type="project" value="UniProtKB-KW"/>
</dbReference>
<feature type="region of interest" description="Disordered" evidence="15">
    <location>
        <begin position="324"/>
        <end position="350"/>
    </location>
</feature>
<feature type="domain" description="Protein kinase" evidence="16">
    <location>
        <begin position="27"/>
        <end position="301"/>
    </location>
</feature>
<dbReference type="Gene3D" id="1.10.510.10">
    <property type="entry name" value="Transferase(Phosphotransferase) domain 1"/>
    <property type="match status" value="2"/>
</dbReference>
<evidence type="ECO:0000256" key="7">
    <source>
        <dbReference type="ARBA" id="ARBA00022737"/>
    </source>
</evidence>
<evidence type="ECO:0000259" key="16">
    <source>
        <dbReference type="PROSITE" id="PS50011"/>
    </source>
</evidence>
<keyword evidence="18" id="KW-1185">Reference proteome</keyword>
<dbReference type="Pfam" id="PF07714">
    <property type="entry name" value="PK_Tyr_Ser-Thr"/>
    <property type="match status" value="1"/>
</dbReference>
<evidence type="ECO:0000256" key="13">
    <source>
        <dbReference type="ARBA" id="ARBA00023180"/>
    </source>
</evidence>
<dbReference type="AlphaFoldDB" id="A0AAV8BRG8"/>
<dbReference type="Gene3D" id="3.30.200.20">
    <property type="entry name" value="Phosphorylase Kinase, domain 1"/>
    <property type="match status" value="2"/>
</dbReference>
<evidence type="ECO:0000313" key="18">
    <source>
        <dbReference type="Proteomes" id="UP001140206"/>
    </source>
</evidence>
<dbReference type="InterPro" id="IPR008271">
    <property type="entry name" value="Ser/Thr_kinase_AS"/>
</dbReference>
<keyword evidence="4" id="KW-0808">Transferase</keyword>
<dbReference type="InterPro" id="IPR001245">
    <property type="entry name" value="Ser-Thr/Tyr_kinase_cat_dom"/>
</dbReference>
<gene>
    <name evidence="17" type="ORF">LUZ62_080167</name>
</gene>
<dbReference type="PROSITE" id="PS00107">
    <property type="entry name" value="PROTEIN_KINASE_ATP"/>
    <property type="match status" value="1"/>
</dbReference>
<dbReference type="GO" id="GO:0016020">
    <property type="term" value="C:membrane"/>
    <property type="evidence" value="ECO:0007669"/>
    <property type="project" value="UniProtKB-SubCell"/>
</dbReference>